<dbReference type="InterPro" id="IPR000192">
    <property type="entry name" value="Aminotrans_V_dom"/>
</dbReference>
<evidence type="ECO:0000256" key="4">
    <source>
        <dbReference type="ARBA" id="ARBA00022898"/>
    </source>
</evidence>
<dbReference type="PROSITE" id="PS00595">
    <property type="entry name" value="AA_TRANSFER_CLASS_5"/>
    <property type="match status" value="1"/>
</dbReference>
<protein>
    <recommendedName>
        <fullName evidence="3">cysteine desulfurase</fullName>
        <ecNumber evidence="3">2.8.1.7</ecNumber>
    </recommendedName>
</protein>
<dbReference type="EC" id="2.8.1.7" evidence="3"/>
<organism evidence="8 9">
    <name type="scientific">Desulfuribacillus stibiiarsenatis</name>
    <dbReference type="NCBI Taxonomy" id="1390249"/>
    <lineage>
        <taxon>Bacteria</taxon>
        <taxon>Bacillati</taxon>
        <taxon>Bacillota</taxon>
        <taxon>Desulfuribacillia</taxon>
        <taxon>Desulfuribacillales</taxon>
        <taxon>Desulfuribacillaceae</taxon>
        <taxon>Desulfuribacillus</taxon>
    </lineage>
</organism>
<dbReference type="AlphaFoldDB" id="A0A1E5L4C2"/>
<dbReference type="InterPro" id="IPR020578">
    <property type="entry name" value="Aminotrans_V_PyrdxlP_BS"/>
</dbReference>
<dbReference type="SUPFAM" id="SSF53383">
    <property type="entry name" value="PLP-dependent transferases"/>
    <property type="match status" value="1"/>
</dbReference>
<evidence type="ECO:0000259" key="7">
    <source>
        <dbReference type="Pfam" id="PF00266"/>
    </source>
</evidence>
<comment type="catalytic activity">
    <reaction evidence="5">
        <text>(sulfur carrier)-H + L-cysteine = (sulfur carrier)-SH + L-alanine</text>
        <dbReference type="Rhea" id="RHEA:43892"/>
        <dbReference type="Rhea" id="RHEA-COMP:14737"/>
        <dbReference type="Rhea" id="RHEA-COMP:14739"/>
        <dbReference type="ChEBI" id="CHEBI:29917"/>
        <dbReference type="ChEBI" id="CHEBI:35235"/>
        <dbReference type="ChEBI" id="CHEBI:57972"/>
        <dbReference type="ChEBI" id="CHEBI:64428"/>
        <dbReference type="EC" id="2.8.1.7"/>
    </reaction>
</comment>
<dbReference type="Gene3D" id="3.90.1150.10">
    <property type="entry name" value="Aspartate Aminotransferase, domain 1"/>
    <property type="match status" value="1"/>
</dbReference>
<dbReference type="Gene3D" id="3.40.640.10">
    <property type="entry name" value="Type I PLP-dependent aspartate aminotransferase-like (Major domain)"/>
    <property type="match status" value="1"/>
</dbReference>
<evidence type="ECO:0000256" key="2">
    <source>
        <dbReference type="ARBA" id="ARBA00010447"/>
    </source>
</evidence>
<comment type="cofactor">
    <cofactor evidence="1 6">
        <name>pyridoxal 5'-phosphate</name>
        <dbReference type="ChEBI" id="CHEBI:597326"/>
    </cofactor>
</comment>
<evidence type="ECO:0000256" key="1">
    <source>
        <dbReference type="ARBA" id="ARBA00001933"/>
    </source>
</evidence>
<reference evidence="8 9" key="1">
    <citation type="submission" date="2016-09" db="EMBL/GenBank/DDBJ databases">
        <title>Desulfuribacillus arsenicus sp. nov., an obligately anaerobic, dissimilatory arsenic- and antimonate-reducing bacterium isolated from anoxic sediments.</title>
        <authorList>
            <person name="Abin C.A."/>
            <person name="Hollibaugh J.T."/>
        </authorList>
    </citation>
    <scope>NUCLEOTIDE SEQUENCE [LARGE SCALE GENOMIC DNA]</scope>
    <source>
        <strain evidence="8 9">MLFW-2</strain>
    </source>
</reference>
<gene>
    <name evidence="8" type="ORF">BHU72_07185</name>
</gene>
<sequence length="378" mass="41547">MIYLDNAATSWPKPEQVYVAMDQALREGGNAGRGGNAKSLAASRGLLETRLLLARLFHIPTPERIAFTQNVTEALNLALKGFLQQGDHVIISSFEHNSVFRVLEFMRRTIDLTYTIVDCLGLSDEQLIEEFRRTINSSTRMIATTHASNVTGTILPIAKIGTLAKEYGLTYLVDSAQTAGILPIDVEEMNIDILAFTGHKGLLGPQGTGGLYVKKGITLNPLLHGGTGSRSALLIQPQEYPEMLESGTRNIPGIIGLGVGVQYCLEHMESMRDHETTLVTKILHYMDRNPRIEYYGPRDAEHRVGLISFNLHHKPADEVGYILEQQFGIATRVGLHCAPLAHKSIGTLEPGAVRVSVGPFTTEEEVEQLLRALEVILS</sequence>
<dbReference type="InterPro" id="IPR015424">
    <property type="entry name" value="PyrdxlP-dep_Trfase"/>
</dbReference>
<dbReference type="PANTHER" id="PTHR43586:SF4">
    <property type="entry name" value="ISOPENICILLIN N EPIMERASE"/>
    <property type="match status" value="1"/>
</dbReference>
<accession>A0A1E5L4C2</accession>
<dbReference type="Pfam" id="PF00266">
    <property type="entry name" value="Aminotran_5"/>
    <property type="match status" value="1"/>
</dbReference>
<dbReference type="OrthoDB" id="9804366at2"/>
<dbReference type="InterPro" id="IPR015421">
    <property type="entry name" value="PyrdxlP-dep_Trfase_major"/>
</dbReference>
<evidence type="ECO:0000313" key="8">
    <source>
        <dbReference type="EMBL" id="OEH84967.1"/>
    </source>
</evidence>
<proteinExistence type="inferred from homology"/>
<feature type="domain" description="Aminotransferase class V" evidence="7">
    <location>
        <begin position="2"/>
        <end position="369"/>
    </location>
</feature>
<evidence type="ECO:0000256" key="5">
    <source>
        <dbReference type="ARBA" id="ARBA00050776"/>
    </source>
</evidence>
<evidence type="ECO:0000313" key="9">
    <source>
        <dbReference type="Proteomes" id="UP000095255"/>
    </source>
</evidence>
<dbReference type="InterPro" id="IPR016454">
    <property type="entry name" value="Cysteine_dSase"/>
</dbReference>
<dbReference type="InterPro" id="IPR015422">
    <property type="entry name" value="PyrdxlP-dep_Trfase_small"/>
</dbReference>
<dbReference type="RefSeq" id="WP_069702702.1">
    <property type="nucleotide sequence ID" value="NZ_MJAT01000035.1"/>
</dbReference>
<dbReference type="GO" id="GO:0031071">
    <property type="term" value="F:cysteine desulfurase activity"/>
    <property type="evidence" value="ECO:0007669"/>
    <property type="project" value="UniProtKB-EC"/>
</dbReference>
<keyword evidence="4" id="KW-0663">Pyridoxal phosphate</keyword>
<dbReference type="InterPro" id="IPR010969">
    <property type="entry name" value="Cys_dSase-rel_unknwn_funct"/>
</dbReference>
<evidence type="ECO:0000256" key="3">
    <source>
        <dbReference type="ARBA" id="ARBA00012239"/>
    </source>
</evidence>
<dbReference type="EMBL" id="MJAT01000035">
    <property type="protein sequence ID" value="OEH84967.1"/>
    <property type="molecule type" value="Genomic_DNA"/>
</dbReference>
<name>A0A1E5L4C2_9FIRM</name>
<dbReference type="STRING" id="1390249.BHU72_07185"/>
<comment type="similarity">
    <text evidence="2">Belongs to the class-V pyridoxal-phosphate-dependent aminotransferase family. Csd subfamily.</text>
</comment>
<evidence type="ECO:0000256" key="6">
    <source>
        <dbReference type="RuleBase" id="RU004504"/>
    </source>
</evidence>
<dbReference type="Proteomes" id="UP000095255">
    <property type="component" value="Unassembled WGS sequence"/>
</dbReference>
<comment type="caution">
    <text evidence="8">The sequence shown here is derived from an EMBL/GenBank/DDBJ whole genome shotgun (WGS) entry which is preliminary data.</text>
</comment>
<dbReference type="PANTHER" id="PTHR43586">
    <property type="entry name" value="CYSTEINE DESULFURASE"/>
    <property type="match status" value="1"/>
</dbReference>
<dbReference type="PIRSF" id="PIRSF005572">
    <property type="entry name" value="NifS"/>
    <property type="match status" value="1"/>
</dbReference>
<dbReference type="NCBIfam" id="TIGR01977">
    <property type="entry name" value="am_tr_V_EF2568"/>
    <property type="match status" value="1"/>
</dbReference>
<keyword evidence="9" id="KW-1185">Reference proteome</keyword>